<evidence type="ECO:0000313" key="3">
    <source>
        <dbReference type="EMBL" id="CAF4304257.1"/>
    </source>
</evidence>
<sequence>MNINKLRNDLEANYNFSSYQSFLSLRWFLFEPEYIQIELDMNTIDQSSENTVQMLNGDLLYTFNRVIEPTIDTSRMILYIKFPAYEHSNSQIRYPYHFQSFGNNAMQYILKQLISLPTEFISWSEKSMYI</sequence>
<evidence type="ECO:0000313" key="6">
    <source>
        <dbReference type="Proteomes" id="UP000663866"/>
    </source>
</evidence>
<name>A0A820I2A6_9BILA</name>
<evidence type="ECO:0000313" key="4">
    <source>
        <dbReference type="EMBL" id="CAF4360525.1"/>
    </source>
</evidence>
<dbReference type="EMBL" id="CAJOBF010011303">
    <property type="protein sequence ID" value="CAF4304257.1"/>
    <property type="molecule type" value="Genomic_DNA"/>
</dbReference>
<dbReference type="Proteomes" id="UP000663887">
    <property type="component" value="Unassembled WGS sequence"/>
</dbReference>
<protein>
    <submittedName>
        <fullName evidence="3">Uncharacterized protein</fullName>
    </submittedName>
</protein>
<dbReference type="EMBL" id="CAJNRF010012669">
    <property type="protein sequence ID" value="CAF2143117.1"/>
    <property type="molecule type" value="Genomic_DNA"/>
</dbReference>
<keyword evidence="6" id="KW-1185">Reference proteome</keyword>
<dbReference type="EMBL" id="CAJOBG010032220">
    <property type="protein sequence ID" value="CAF4360525.1"/>
    <property type="molecule type" value="Genomic_DNA"/>
</dbReference>
<organism evidence="3 5">
    <name type="scientific">Rotaria magnacalcarata</name>
    <dbReference type="NCBI Taxonomy" id="392030"/>
    <lineage>
        <taxon>Eukaryota</taxon>
        <taxon>Metazoa</taxon>
        <taxon>Spiralia</taxon>
        <taxon>Gnathifera</taxon>
        <taxon>Rotifera</taxon>
        <taxon>Eurotatoria</taxon>
        <taxon>Bdelloidea</taxon>
        <taxon>Philodinida</taxon>
        <taxon>Philodinidae</taxon>
        <taxon>Rotaria</taxon>
    </lineage>
</organism>
<dbReference type="AlphaFoldDB" id="A0A820I2A6"/>
<dbReference type="Proteomes" id="UP000663866">
    <property type="component" value="Unassembled WGS sequence"/>
</dbReference>
<evidence type="ECO:0000313" key="2">
    <source>
        <dbReference type="EMBL" id="CAF2143117.1"/>
    </source>
</evidence>
<evidence type="ECO:0000313" key="5">
    <source>
        <dbReference type="Proteomes" id="UP000663842"/>
    </source>
</evidence>
<gene>
    <name evidence="4" type="ORF">OVN521_LOCUS33172</name>
    <name evidence="3" type="ORF">UXM345_LOCUS33589</name>
    <name evidence="2" type="ORF">WKI299_LOCUS28753</name>
    <name evidence="1" type="ORF">XDN619_LOCUS21099</name>
</gene>
<accession>A0A820I2A6</accession>
<reference evidence="3" key="1">
    <citation type="submission" date="2021-02" db="EMBL/GenBank/DDBJ databases">
        <authorList>
            <person name="Nowell W R."/>
        </authorList>
    </citation>
    <scope>NUCLEOTIDE SEQUENCE</scope>
</reference>
<comment type="caution">
    <text evidence="3">The sequence shown here is derived from an EMBL/GenBank/DDBJ whole genome shotgun (WGS) entry which is preliminary data.</text>
</comment>
<dbReference type="Proteomes" id="UP000663856">
    <property type="component" value="Unassembled WGS sequence"/>
</dbReference>
<evidence type="ECO:0000313" key="1">
    <source>
        <dbReference type="EMBL" id="CAF2112751.1"/>
    </source>
</evidence>
<dbReference type="EMBL" id="CAJNRG010009347">
    <property type="protein sequence ID" value="CAF2112751.1"/>
    <property type="molecule type" value="Genomic_DNA"/>
</dbReference>
<dbReference type="Proteomes" id="UP000663842">
    <property type="component" value="Unassembled WGS sequence"/>
</dbReference>
<proteinExistence type="predicted"/>